<evidence type="ECO:0000313" key="2">
    <source>
        <dbReference type="Proteomes" id="UP001207468"/>
    </source>
</evidence>
<keyword evidence="2" id="KW-1185">Reference proteome</keyword>
<comment type="caution">
    <text evidence="1">The sequence shown here is derived from an EMBL/GenBank/DDBJ whole genome shotgun (WGS) entry which is preliminary data.</text>
</comment>
<gene>
    <name evidence="1" type="ORF">F5148DRAFT_1300683</name>
</gene>
<organism evidence="1 2">
    <name type="scientific">Russula earlei</name>
    <dbReference type="NCBI Taxonomy" id="71964"/>
    <lineage>
        <taxon>Eukaryota</taxon>
        <taxon>Fungi</taxon>
        <taxon>Dikarya</taxon>
        <taxon>Basidiomycota</taxon>
        <taxon>Agaricomycotina</taxon>
        <taxon>Agaricomycetes</taxon>
        <taxon>Russulales</taxon>
        <taxon>Russulaceae</taxon>
        <taxon>Russula</taxon>
    </lineage>
</organism>
<dbReference type="EMBL" id="JAGFNK010000260">
    <property type="protein sequence ID" value="KAI9455033.1"/>
    <property type="molecule type" value="Genomic_DNA"/>
</dbReference>
<protein>
    <submittedName>
        <fullName evidence="1">Uncharacterized protein</fullName>
    </submittedName>
</protein>
<accession>A0ACC0U128</accession>
<name>A0ACC0U128_9AGAM</name>
<evidence type="ECO:0000313" key="1">
    <source>
        <dbReference type="EMBL" id="KAI9455033.1"/>
    </source>
</evidence>
<proteinExistence type="predicted"/>
<dbReference type="Proteomes" id="UP001207468">
    <property type="component" value="Unassembled WGS sequence"/>
</dbReference>
<sequence length="237" mass="26062">MRLRGHLAATTAAAIPLHINYLRNGHISFATTSTSSSTCTPFAFPVHRNPTPHQIFHLPSNASQPEIKARYYELARYFHPDSPVAQALSPSVRHARFHAITTAYDILRGRSHAHISYGSTDDAYAAELARRRRQHAWRQAYHSRAPPDSAEAGGSSDMDDAWKDQVIIVVGLASIVVGFAPALLSLHTIPNARHRAASANLAEARAAARTFGDERRAAIRARVAEFERKKGNDESLS</sequence>
<reference evidence="1" key="1">
    <citation type="submission" date="2021-03" db="EMBL/GenBank/DDBJ databases">
        <title>Evolutionary priming and transition to the ectomycorrhizal habit in an iconic lineage of mushroom-forming fungi: is preadaptation a requirement?</title>
        <authorList>
            <consortium name="DOE Joint Genome Institute"/>
            <person name="Looney B.P."/>
            <person name="Miyauchi S."/>
            <person name="Morin E."/>
            <person name="Drula E."/>
            <person name="Courty P.E."/>
            <person name="Chicoki N."/>
            <person name="Fauchery L."/>
            <person name="Kohler A."/>
            <person name="Kuo A."/>
            <person name="LaButti K."/>
            <person name="Pangilinan J."/>
            <person name="Lipzen A."/>
            <person name="Riley R."/>
            <person name="Andreopoulos W."/>
            <person name="He G."/>
            <person name="Johnson J."/>
            <person name="Barry K.W."/>
            <person name="Grigoriev I.V."/>
            <person name="Nagy L."/>
            <person name="Hibbett D."/>
            <person name="Henrissat B."/>
            <person name="Matheny P.B."/>
            <person name="Labbe J."/>
            <person name="Martin A.F."/>
        </authorList>
    </citation>
    <scope>NUCLEOTIDE SEQUENCE</scope>
    <source>
        <strain evidence="1">BPL698</strain>
    </source>
</reference>